<feature type="domain" description="RNB" evidence="2">
    <location>
        <begin position="355"/>
        <end position="863"/>
    </location>
</feature>
<sequence>IDNAEKKDEDDLETSRSATDNFFRRESIEDFDEIIEVLIKACREAKEEEDGGRQGTTDGDLLPLNDVSPTTSAVSNGIFYAELKDGEIEMGFHDHVKDSERLVRLNGGMKSSFKENGDFRSCRDIIELLPKEELLKLLREDPARFIKCTFRIDTSGRQRRYYGQLPTPDSPNIRILGPVRGVYEDDIVVLELQGQQEGISCLGYEKGVLRTLVAPTERYFVCTVDRANPSVMIPINKSPWKLSNITETNKKNILIYTLQNGKVNHPAKILRKKHYEEALAGERVFVVKYLKWRTEFPHPLGLAVGHIPHGRDFKTGMKILYEEYNIKKEFDNKLRKSVKKEFDENWQLPANEKGRPVYRDNVFTIDPPGSLDLDDAISIQSLGNGNYMLHIHIADVSYFVLDNTPLDEEARLRGTSYYPPKPDETVPMLPRELSQGCCSLLKGKDRLVVTVIVEVTPDGTVVGDAKMERSVIRSSSRLTYLEAQQIIDETSQRRVNRERRQIPVEEAIGVLHRIAQGHRRSRLGFERSLYQRRREDCDDDDHNNERESHQMIEEIMIMANYLVAKYLLTKFPNCTPLCVQPPPKTRRVVEWRNRFQEFLNFALGLECLGDREIVQDKTVKLNVPCTTWSMIMSKIEQDSNFDELVKFVCDLDLFPQLSLANMHQQQLQQRGRYICSGETFENIPFPWPQHEKEIPADKQKVHVDGLSNVLADNASLSGDNTKHPKDSADHATNSGHTKTEVAGHMPASSYSSSVYSDVSSNLLPDDINLSEDSNNVSEDSTDNEINSGIKNTDDAIDNVLVVSCNSVNEDVQCSTNISNQCDLKKILYGHSSLRLNAYCHFTSPIRRYIDIVVHRLVVNSIENGANIIRDTNDITTLCDRSTFISRNYGRFGKDAKKLQLAVNSQSPFRFVSAFIDEVVSDELKLFFGTGEFRLLSGKSVRIARLGPDKDPEDGDDHIKLQWTFRFLRLDKRGRAQPKLHISDDEKSHEKLEHQTEDEEPVHLSEMGDDFDYTVSGEQWNRVLDAVKNQREDLLKSRLQEVDNDIRKQGKPKSCTKVSLLKRIQNDPSLSSSPLYQHAIGKPGPSAKETDEVLKVTRYFKPCDRVKVQLCSQMTRGVLSPAIQLFKLTDVCDEIHACVEHRSSPTTCFAKTAQKRPTNARFPHITEYVKQWKPVLMMEIVTSAVREDDIIFLSNLLVSLERDSKGMVNMEFKLSYDYCKDHFLDPLDLNLMCVRVKDPDGSEKDTGYWVGHFQISEELRKDDVRKINEEAGENASSQKDQDVSANVAELGSDLDEYRSVLARLIHSSTPVPESLITQRFCYVTVELIRLSIPNRRRFKALVHSVTAPKLVQDICTGKVSTELDVVESSSLPQKLSLCDVYRTLRKLYDPLNSCQEGAVKRALTKSFTLIQGPPGKISNTRQKIYTVFKSLSRAKI</sequence>
<dbReference type="InterPro" id="IPR001900">
    <property type="entry name" value="RNase_II/R"/>
</dbReference>
<dbReference type="GO" id="GO:0000175">
    <property type="term" value="F:3'-5'-RNA exonuclease activity"/>
    <property type="evidence" value="ECO:0007669"/>
    <property type="project" value="TreeGrafter"/>
</dbReference>
<dbReference type="GO" id="GO:0010587">
    <property type="term" value="P:miRNA catabolic process"/>
    <property type="evidence" value="ECO:0007669"/>
    <property type="project" value="TreeGrafter"/>
</dbReference>
<name>A0A6S7JS31_PARCT</name>
<reference evidence="3" key="1">
    <citation type="submission" date="2020-04" db="EMBL/GenBank/DDBJ databases">
        <authorList>
            <person name="Alioto T."/>
            <person name="Alioto T."/>
            <person name="Gomez Garrido J."/>
        </authorList>
    </citation>
    <scope>NUCLEOTIDE SEQUENCE</scope>
    <source>
        <strain evidence="3">A484AB</strain>
    </source>
</reference>
<dbReference type="OrthoDB" id="2285229at2759"/>
<protein>
    <recommendedName>
        <fullName evidence="2">RNB domain-containing protein</fullName>
    </recommendedName>
</protein>
<gene>
    <name evidence="3" type="ORF">PACLA_8A085659</name>
</gene>
<dbReference type="GO" id="GO:0003723">
    <property type="term" value="F:RNA binding"/>
    <property type="evidence" value="ECO:0007669"/>
    <property type="project" value="InterPro"/>
</dbReference>
<evidence type="ECO:0000313" key="3">
    <source>
        <dbReference type="EMBL" id="CAB4019282.1"/>
    </source>
</evidence>
<feature type="region of interest" description="Disordered" evidence="1">
    <location>
        <begin position="977"/>
        <end position="1001"/>
    </location>
</feature>
<dbReference type="EMBL" id="CACRXK020010388">
    <property type="protein sequence ID" value="CAB4019282.1"/>
    <property type="molecule type" value="Genomic_DNA"/>
</dbReference>
<evidence type="ECO:0000259" key="2">
    <source>
        <dbReference type="SMART" id="SM00955"/>
    </source>
</evidence>
<feature type="region of interest" description="Disordered" evidence="1">
    <location>
        <begin position="766"/>
        <end position="789"/>
    </location>
</feature>
<dbReference type="Proteomes" id="UP001152795">
    <property type="component" value="Unassembled WGS sequence"/>
</dbReference>
<dbReference type="InterPro" id="IPR012340">
    <property type="entry name" value="NA-bd_OB-fold"/>
</dbReference>
<feature type="compositionally biased region" description="Polar residues" evidence="1">
    <location>
        <begin position="770"/>
        <end position="789"/>
    </location>
</feature>
<feature type="non-terminal residue" evidence="3">
    <location>
        <position position="1435"/>
    </location>
</feature>
<keyword evidence="4" id="KW-1185">Reference proteome</keyword>
<comment type="caution">
    <text evidence="3">The sequence shown here is derived from an EMBL/GenBank/DDBJ whole genome shotgun (WGS) entry which is preliminary data.</text>
</comment>
<feature type="compositionally biased region" description="Basic and acidic residues" evidence="1">
    <location>
        <begin position="980"/>
        <end position="994"/>
    </location>
</feature>
<feature type="region of interest" description="Disordered" evidence="1">
    <location>
        <begin position="712"/>
        <end position="748"/>
    </location>
</feature>
<dbReference type="InterPro" id="IPR050180">
    <property type="entry name" value="RNR_Ribonuclease"/>
</dbReference>
<dbReference type="Pfam" id="PF00773">
    <property type="entry name" value="RNB"/>
    <property type="match status" value="2"/>
</dbReference>
<feature type="compositionally biased region" description="Basic and acidic residues" evidence="1">
    <location>
        <begin position="720"/>
        <end position="729"/>
    </location>
</feature>
<dbReference type="PANTHER" id="PTHR23355">
    <property type="entry name" value="RIBONUCLEASE"/>
    <property type="match status" value="1"/>
</dbReference>
<dbReference type="PANTHER" id="PTHR23355:SF9">
    <property type="entry name" value="DIS3-LIKE EXONUCLEASE 2"/>
    <property type="match status" value="1"/>
</dbReference>
<organism evidence="3 4">
    <name type="scientific">Paramuricea clavata</name>
    <name type="common">Red gorgonian</name>
    <name type="synonym">Violescent sea-whip</name>
    <dbReference type="NCBI Taxonomy" id="317549"/>
    <lineage>
        <taxon>Eukaryota</taxon>
        <taxon>Metazoa</taxon>
        <taxon>Cnidaria</taxon>
        <taxon>Anthozoa</taxon>
        <taxon>Octocorallia</taxon>
        <taxon>Malacalcyonacea</taxon>
        <taxon>Plexauridae</taxon>
        <taxon>Paramuricea</taxon>
    </lineage>
</organism>
<dbReference type="GO" id="GO:0000932">
    <property type="term" value="C:P-body"/>
    <property type="evidence" value="ECO:0007669"/>
    <property type="project" value="TreeGrafter"/>
</dbReference>
<evidence type="ECO:0000313" key="4">
    <source>
        <dbReference type="Proteomes" id="UP001152795"/>
    </source>
</evidence>
<evidence type="ECO:0000256" key="1">
    <source>
        <dbReference type="SAM" id="MobiDB-lite"/>
    </source>
</evidence>
<proteinExistence type="predicted"/>
<feature type="region of interest" description="Disordered" evidence="1">
    <location>
        <begin position="46"/>
        <end position="66"/>
    </location>
</feature>
<dbReference type="SUPFAM" id="SSF50249">
    <property type="entry name" value="Nucleic acid-binding proteins"/>
    <property type="match status" value="1"/>
</dbReference>
<dbReference type="GO" id="GO:0006402">
    <property type="term" value="P:mRNA catabolic process"/>
    <property type="evidence" value="ECO:0007669"/>
    <property type="project" value="TreeGrafter"/>
</dbReference>
<dbReference type="SMART" id="SM00955">
    <property type="entry name" value="RNB"/>
    <property type="match status" value="1"/>
</dbReference>
<accession>A0A6S7JS31</accession>